<evidence type="ECO:0000259" key="5">
    <source>
        <dbReference type="Pfam" id="PF00326"/>
    </source>
</evidence>
<dbReference type="SUPFAM" id="SSF53474">
    <property type="entry name" value="alpha/beta-Hydrolases"/>
    <property type="match status" value="1"/>
</dbReference>
<dbReference type="Proteomes" id="UP000078397">
    <property type="component" value="Unassembled WGS sequence"/>
</dbReference>
<dbReference type="InterPro" id="IPR011659">
    <property type="entry name" value="WD40"/>
</dbReference>
<evidence type="ECO:0000256" key="3">
    <source>
        <dbReference type="ARBA" id="ARBA00022825"/>
    </source>
</evidence>
<feature type="domain" description="Peptidase S9 prolyl oligopeptidase catalytic" evidence="5">
    <location>
        <begin position="453"/>
        <end position="679"/>
    </location>
</feature>
<keyword evidence="3" id="KW-0720">Serine protease</keyword>
<keyword evidence="7" id="KW-1185">Reference proteome</keyword>
<dbReference type="GeneID" id="28845786"/>
<dbReference type="PANTHER" id="PTHR42776:SF27">
    <property type="entry name" value="DIPEPTIDYL PEPTIDASE FAMILY MEMBER 6"/>
    <property type="match status" value="1"/>
</dbReference>
<evidence type="ECO:0000313" key="6">
    <source>
        <dbReference type="EMBL" id="OAQ61056.1"/>
    </source>
</evidence>
<dbReference type="Gene3D" id="3.40.50.1820">
    <property type="entry name" value="alpha/beta hydrolase"/>
    <property type="match status" value="1"/>
</dbReference>
<evidence type="ECO:0000313" key="7">
    <source>
        <dbReference type="Proteomes" id="UP000078397"/>
    </source>
</evidence>
<evidence type="ECO:0000256" key="4">
    <source>
        <dbReference type="ARBA" id="ARBA00032829"/>
    </source>
</evidence>
<keyword evidence="3" id="KW-0645">Protease</keyword>
<keyword evidence="2" id="KW-0378">Hydrolase</keyword>
<dbReference type="GO" id="GO:0006508">
    <property type="term" value="P:proteolysis"/>
    <property type="evidence" value="ECO:0007669"/>
    <property type="project" value="InterPro"/>
</dbReference>
<dbReference type="OrthoDB" id="43744at2759"/>
<dbReference type="InterPro" id="IPR001375">
    <property type="entry name" value="Peptidase_S9_cat"/>
</dbReference>
<dbReference type="SUPFAM" id="SSF82171">
    <property type="entry name" value="DPP6 N-terminal domain-like"/>
    <property type="match status" value="1"/>
</dbReference>
<dbReference type="RefSeq" id="XP_018138865.1">
    <property type="nucleotide sequence ID" value="XM_018281792.1"/>
</dbReference>
<dbReference type="STRING" id="1380566.A0A179F6H4"/>
<proteinExistence type="inferred from homology"/>
<gene>
    <name evidence="6" type="ORF">VFPPC_02081</name>
</gene>
<name>A0A179F6H4_METCM</name>
<organism evidence="6 7">
    <name type="scientific">Pochonia chlamydosporia 170</name>
    <dbReference type="NCBI Taxonomy" id="1380566"/>
    <lineage>
        <taxon>Eukaryota</taxon>
        <taxon>Fungi</taxon>
        <taxon>Dikarya</taxon>
        <taxon>Ascomycota</taxon>
        <taxon>Pezizomycotina</taxon>
        <taxon>Sordariomycetes</taxon>
        <taxon>Hypocreomycetidae</taxon>
        <taxon>Hypocreales</taxon>
        <taxon>Clavicipitaceae</taxon>
        <taxon>Pochonia</taxon>
    </lineage>
</organism>
<dbReference type="EMBL" id="LSBJ02000001">
    <property type="protein sequence ID" value="OAQ61056.1"/>
    <property type="molecule type" value="Genomic_DNA"/>
</dbReference>
<accession>A0A179F6H4</accession>
<dbReference type="PANTHER" id="PTHR42776">
    <property type="entry name" value="SERINE PEPTIDASE S9 FAMILY MEMBER"/>
    <property type="match status" value="1"/>
</dbReference>
<dbReference type="AlphaFoldDB" id="A0A179F6H4"/>
<evidence type="ECO:0000256" key="2">
    <source>
        <dbReference type="ARBA" id="ARBA00022801"/>
    </source>
</evidence>
<dbReference type="KEGG" id="pchm:VFPPC_02081"/>
<comment type="similarity">
    <text evidence="1">Belongs to the peptidase S9C family.</text>
</comment>
<reference evidence="6 7" key="1">
    <citation type="journal article" date="2016" name="PLoS Pathog.">
        <title>Biosynthesis of antibiotic leucinostatins in bio-control fungus Purpureocillium lilacinum and their inhibition on phytophthora revealed by genome mining.</title>
        <authorList>
            <person name="Wang G."/>
            <person name="Liu Z."/>
            <person name="Lin R."/>
            <person name="Li E."/>
            <person name="Mao Z."/>
            <person name="Ling J."/>
            <person name="Yang Y."/>
            <person name="Yin W.B."/>
            <person name="Xie B."/>
        </authorList>
    </citation>
    <scope>NUCLEOTIDE SEQUENCE [LARGE SCALE GENOMIC DNA]</scope>
    <source>
        <strain evidence="6">170</strain>
    </source>
</reference>
<dbReference type="Gene3D" id="2.120.10.30">
    <property type="entry name" value="TolB, C-terminal domain"/>
    <property type="match status" value="2"/>
</dbReference>
<sequence>MSPAAEQKLPSFDKAFAEALCDLEIPKTIRFSPDGSKILYSTSLTWEHCKGKNPVSTLWLASTLEAGSSRQLTSGLFEDTNPRWHPSGDRVAFISDRAKAGESSAVWILTVAGDAAGAEPYPLTPPDKTQDIEAIEFCPSGDSILFFSPDEKSAELKTKEDDDETDAQVWGETWEQARLRIVDVATKEIRVLTDNDRHVTGACWSPDGKTIAFKSSKNPYIEEPLLSGTTISVASSAGGDIRDLCTLYNEVENLCWASDGKLYFITGTPDNVSCAGQAVYSIDPAATTPQHIKVASGEDDDADSLRISGNKIAVGLTHRLDTWIGELGKSPSFKIDRGVDAWDIQFQKDENGHVKPLIAAAMSDVNHPSEVFTIIDGGKDVIKLSNHGHRFENRKFGLFNVLKCPSSDGEVELDGVWITPVSLEKPSTGFPTFVMIHGGPADRNCNEFNAHYYMWVPYVLSKGYAVLLPQYRGSIGRGEAFAAWSLGGVGVHDYADVITVTDNAVKLGLADPKRLLVGGYSQGGFLTYLCSVRNGLHGYGWRFNAAIAGAGICDIDSLPLTADSGSSFDRELNNGKLVWTMDCDDIGNRKASALWEVASAVGKTRKTGEMIIPPMLILHGEADLRCPFSQAEGFRRALRAHGLPCEFVMYPRQEHEMKEQKFWVDMLERIGRWCDMYIGQ</sequence>
<protein>
    <recommendedName>
        <fullName evidence="4">Dipeptidyl-peptidase V</fullName>
    </recommendedName>
</protein>
<evidence type="ECO:0000256" key="1">
    <source>
        <dbReference type="ARBA" id="ARBA00010040"/>
    </source>
</evidence>
<comment type="caution">
    <text evidence="6">The sequence shown here is derived from an EMBL/GenBank/DDBJ whole genome shotgun (WGS) entry which is preliminary data.</text>
</comment>
<dbReference type="InterPro" id="IPR029058">
    <property type="entry name" value="AB_hydrolase_fold"/>
</dbReference>
<dbReference type="Pfam" id="PF07676">
    <property type="entry name" value="PD40"/>
    <property type="match status" value="2"/>
</dbReference>
<dbReference type="InterPro" id="IPR011042">
    <property type="entry name" value="6-blade_b-propeller_TolB-like"/>
</dbReference>
<dbReference type="Pfam" id="PF00326">
    <property type="entry name" value="Peptidase_S9"/>
    <property type="match status" value="1"/>
</dbReference>
<dbReference type="GO" id="GO:0004252">
    <property type="term" value="F:serine-type endopeptidase activity"/>
    <property type="evidence" value="ECO:0007669"/>
    <property type="project" value="TreeGrafter"/>
</dbReference>